<dbReference type="FunFam" id="2.60.34.10:FF:000014">
    <property type="entry name" value="Chaperone protein DnaK HSP70"/>
    <property type="match status" value="1"/>
</dbReference>
<dbReference type="GO" id="GO:0051082">
    <property type="term" value="F:unfolded protein binding"/>
    <property type="evidence" value="ECO:0007669"/>
    <property type="project" value="InterPro"/>
</dbReference>
<feature type="compositionally biased region" description="Basic and acidic residues" evidence="12">
    <location>
        <begin position="602"/>
        <end position="612"/>
    </location>
</feature>
<gene>
    <name evidence="9 13" type="primary">dnaK</name>
    <name evidence="13" type="ORF">GCM10010885_18060</name>
</gene>
<keyword evidence="14" id="KW-1185">Reference proteome</keyword>
<dbReference type="PROSITE" id="PS00329">
    <property type="entry name" value="HSP70_2"/>
    <property type="match status" value="1"/>
</dbReference>
<dbReference type="RefSeq" id="WP_188882561.1">
    <property type="nucleotide sequence ID" value="NZ_BMOY01000028.1"/>
</dbReference>
<keyword evidence="5 9" id="KW-0547">Nucleotide-binding</keyword>
<dbReference type="InterPro" id="IPR013126">
    <property type="entry name" value="Hsp_70_fam"/>
</dbReference>
<dbReference type="InterPro" id="IPR012725">
    <property type="entry name" value="Chaperone_DnaK"/>
</dbReference>
<dbReference type="SUPFAM" id="SSF100920">
    <property type="entry name" value="Heat shock protein 70kD (HSP70), peptide-binding domain"/>
    <property type="match status" value="1"/>
</dbReference>
<dbReference type="AlphaFoldDB" id="A0A917NMN4"/>
<evidence type="ECO:0000256" key="1">
    <source>
        <dbReference type="ARBA" id="ARBA00002290"/>
    </source>
</evidence>
<dbReference type="InterPro" id="IPR029047">
    <property type="entry name" value="HSP70_peptide-bd_sf"/>
</dbReference>
<keyword evidence="6 9" id="KW-0067">ATP-binding</keyword>
<dbReference type="GO" id="GO:0005524">
    <property type="term" value="F:ATP binding"/>
    <property type="evidence" value="ECO:0007669"/>
    <property type="project" value="UniProtKB-UniRule"/>
</dbReference>
<evidence type="ECO:0000256" key="3">
    <source>
        <dbReference type="ARBA" id="ARBA00014415"/>
    </source>
</evidence>
<comment type="similarity">
    <text evidence="2 9 10">Belongs to the heat shock protein 70 family.</text>
</comment>
<sequence length="612" mass="65843">MPKVIGIDLGTTNSCVAVMEGGEPVVIPNAEGNRTTPSVVAFTKDGERLVGDVAKRQAITNPERTIISIKRHMGSDYKVNIDGKSYTPQEISAMILQKLKADAEAFLGEKITQAVITVPAYFTDSQRQATKDAGRIAGLEVLRIINEPTAAALAYGLDKEGEQTILVYDLGGGTFDVSILEMGDGVFEVKATSGNNHLGGDDFDERIMRYLIDTFRRDTGIDLSQDRMAMQRLKDAAEKAKKELSSTLTTTISLPFIAADATGPKHLEVNLTRAKFEELTADLVEATLGPTRQALADAGLTPEQIDKVILVGGSTRIPAVQEAIKRLIGKEPSKGVNPDEVVAIGAAIQAGVLTGEVKDVVLLDVTPLSLGIETMGGVFTRIIPRNTTIPTSKSQIFSTASDNQTSVEIHVLQGEREMAKDNKTLGRFTLTGIPPAPRGVPQIEVTFDIDANGIVHVSAKDLGTGKSQAITITASSGLSKEEIERMVKEAEMYAEEDRKRREQAEIRNQADQLLYQTEKTLKELGDKVDADLKRQAEEKQKALRDALNGNDTAAIQSASQALTEVLHKLSTKLYEQVQSQRADTGAGSAAGAGASGDNVVDAEYKVVDEDKK</sequence>
<dbReference type="Gene3D" id="2.60.34.10">
    <property type="entry name" value="Substrate Binding Domain Of DNAk, Chain A, domain 1"/>
    <property type="match status" value="1"/>
</dbReference>
<organism evidence="13 14">
    <name type="scientific">Alicyclobacillus cellulosilyticus</name>
    <dbReference type="NCBI Taxonomy" id="1003997"/>
    <lineage>
        <taxon>Bacteria</taxon>
        <taxon>Bacillati</taxon>
        <taxon>Bacillota</taxon>
        <taxon>Bacilli</taxon>
        <taxon>Bacillales</taxon>
        <taxon>Alicyclobacillaceae</taxon>
        <taxon>Alicyclobacillus</taxon>
    </lineage>
</organism>
<feature type="region of interest" description="Disordered" evidence="12">
    <location>
        <begin position="577"/>
        <end position="612"/>
    </location>
</feature>
<keyword evidence="8 9" id="KW-0143">Chaperone</keyword>
<dbReference type="HAMAP" id="MF_00332">
    <property type="entry name" value="DnaK"/>
    <property type="match status" value="1"/>
</dbReference>
<dbReference type="InterPro" id="IPR018181">
    <property type="entry name" value="Heat_shock_70_CS"/>
</dbReference>
<evidence type="ECO:0000256" key="8">
    <source>
        <dbReference type="ARBA" id="ARBA00023186"/>
    </source>
</evidence>
<name>A0A917NMN4_9BACL</name>
<dbReference type="SUPFAM" id="SSF100934">
    <property type="entry name" value="Heat shock protein 70kD (HSP70), C-terminal subdomain"/>
    <property type="match status" value="1"/>
</dbReference>
<dbReference type="Gene3D" id="1.20.1270.10">
    <property type="match status" value="1"/>
</dbReference>
<dbReference type="NCBIfam" id="TIGR02350">
    <property type="entry name" value="prok_dnaK"/>
    <property type="match status" value="1"/>
</dbReference>
<dbReference type="FunFam" id="3.30.420.40:FF:000071">
    <property type="entry name" value="Molecular chaperone DnaK"/>
    <property type="match status" value="1"/>
</dbReference>
<dbReference type="EMBL" id="BMOY01000028">
    <property type="protein sequence ID" value="GGJ09349.1"/>
    <property type="molecule type" value="Genomic_DNA"/>
</dbReference>
<comment type="induction">
    <text evidence="9">By stress conditions e.g. heat shock.</text>
</comment>
<reference evidence="13" key="2">
    <citation type="submission" date="2020-09" db="EMBL/GenBank/DDBJ databases">
        <authorList>
            <person name="Sun Q."/>
            <person name="Ohkuma M."/>
        </authorList>
    </citation>
    <scope>NUCLEOTIDE SEQUENCE</scope>
    <source>
        <strain evidence="13">JCM 18487</strain>
    </source>
</reference>
<evidence type="ECO:0000313" key="14">
    <source>
        <dbReference type="Proteomes" id="UP000637695"/>
    </source>
</evidence>
<comment type="caution">
    <text evidence="13">The sequence shown here is derived from an EMBL/GenBank/DDBJ whole genome shotgun (WGS) entry which is preliminary data.</text>
</comment>
<evidence type="ECO:0000256" key="10">
    <source>
        <dbReference type="RuleBase" id="RU003322"/>
    </source>
</evidence>
<feature type="coiled-coil region" evidence="11">
    <location>
        <begin position="480"/>
        <end position="507"/>
    </location>
</feature>
<evidence type="ECO:0000256" key="5">
    <source>
        <dbReference type="ARBA" id="ARBA00022741"/>
    </source>
</evidence>
<dbReference type="PROSITE" id="PS01036">
    <property type="entry name" value="HSP70_3"/>
    <property type="match status" value="1"/>
</dbReference>
<evidence type="ECO:0000256" key="12">
    <source>
        <dbReference type="SAM" id="MobiDB-lite"/>
    </source>
</evidence>
<dbReference type="PANTHER" id="PTHR19375">
    <property type="entry name" value="HEAT SHOCK PROTEIN 70KDA"/>
    <property type="match status" value="1"/>
</dbReference>
<reference evidence="13" key="1">
    <citation type="journal article" date="2014" name="Int. J. Syst. Evol. Microbiol.">
        <title>Complete genome sequence of Corynebacterium casei LMG S-19264T (=DSM 44701T), isolated from a smear-ripened cheese.</title>
        <authorList>
            <consortium name="US DOE Joint Genome Institute (JGI-PGF)"/>
            <person name="Walter F."/>
            <person name="Albersmeier A."/>
            <person name="Kalinowski J."/>
            <person name="Ruckert C."/>
        </authorList>
    </citation>
    <scope>NUCLEOTIDE SEQUENCE</scope>
    <source>
        <strain evidence="13">JCM 18487</strain>
    </source>
</reference>
<evidence type="ECO:0000256" key="7">
    <source>
        <dbReference type="ARBA" id="ARBA00023016"/>
    </source>
</evidence>
<dbReference type="FunFam" id="1.20.1270.10:FF:000001">
    <property type="entry name" value="Molecular chaperone DnaK"/>
    <property type="match status" value="1"/>
</dbReference>
<dbReference type="NCBIfam" id="NF001413">
    <property type="entry name" value="PRK00290.1"/>
    <property type="match status" value="1"/>
</dbReference>
<dbReference type="PRINTS" id="PR00301">
    <property type="entry name" value="HEATSHOCK70"/>
</dbReference>
<dbReference type="PROSITE" id="PS00297">
    <property type="entry name" value="HSP70_1"/>
    <property type="match status" value="1"/>
</dbReference>
<dbReference type="CDD" id="cd10234">
    <property type="entry name" value="ASKHA_NBD_HSP70_DnaK-like"/>
    <property type="match status" value="1"/>
</dbReference>
<dbReference type="SUPFAM" id="SSF53067">
    <property type="entry name" value="Actin-like ATPase domain"/>
    <property type="match status" value="2"/>
</dbReference>
<feature type="modified residue" description="Phosphothreonine; by autocatalysis" evidence="9">
    <location>
        <position position="174"/>
    </location>
</feature>
<evidence type="ECO:0000256" key="9">
    <source>
        <dbReference type="HAMAP-Rule" id="MF_00332"/>
    </source>
</evidence>
<keyword evidence="11" id="KW-0175">Coiled coil</keyword>
<dbReference type="Pfam" id="PF00012">
    <property type="entry name" value="HSP70"/>
    <property type="match status" value="1"/>
</dbReference>
<dbReference type="InterPro" id="IPR029048">
    <property type="entry name" value="HSP70_C_sf"/>
</dbReference>
<accession>A0A917NMN4</accession>
<dbReference type="GO" id="GO:0140662">
    <property type="term" value="F:ATP-dependent protein folding chaperone"/>
    <property type="evidence" value="ECO:0007669"/>
    <property type="project" value="InterPro"/>
</dbReference>
<dbReference type="InterPro" id="IPR043129">
    <property type="entry name" value="ATPase_NBD"/>
</dbReference>
<dbReference type="FunFam" id="3.90.640.10:FF:000003">
    <property type="entry name" value="Molecular chaperone DnaK"/>
    <property type="match status" value="1"/>
</dbReference>
<evidence type="ECO:0000256" key="4">
    <source>
        <dbReference type="ARBA" id="ARBA00022553"/>
    </source>
</evidence>
<feature type="coiled-coil region" evidence="11">
    <location>
        <begin position="223"/>
        <end position="250"/>
    </location>
</feature>
<evidence type="ECO:0000313" key="13">
    <source>
        <dbReference type="EMBL" id="GGJ09349.1"/>
    </source>
</evidence>
<protein>
    <recommendedName>
        <fullName evidence="3 9">Chaperone protein DnaK</fullName>
    </recommendedName>
    <alternativeName>
        <fullName evidence="9">HSP70</fullName>
    </alternativeName>
    <alternativeName>
        <fullName evidence="9">Heat shock 70 kDa protein</fullName>
    </alternativeName>
    <alternativeName>
        <fullName evidence="9">Heat shock protein 70</fullName>
    </alternativeName>
</protein>
<keyword evidence="4 9" id="KW-0597">Phosphoprotein</keyword>
<dbReference type="Gene3D" id="3.90.640.10">
    <property type="entry name" value="Actin, Chain A, domain 4"/>
    <property type="match status" value="1"/>
</dbReference>
<proteinExistence type="evidence at transcript level"/>
<evidence type="ECO:0000256" key="6">
    <source>
        <dbReference type="ARBA" id="ARBA00022840"/>
    </source>
</evidence>
<dbReference type="Proteomes" id="UP000637695">
    <property type="component" value="Unassembled WGS sequence"/>
</dbReference>
<evidence type="ECO:0000256" key="2">
    <source>
        <dbReference type="ARBA" id="ARBA00007381"/>
    </source>
</evidence>
<keyword evidence="7 9" id="KW-0346">Stress response</keyword>
<evidence type="ECO:0000256" key="11">
    <source>
        <dbReference type="SAM" id="Coils"/>
    </source>
</evidence>
<comment type="function">
    <text evidence="1 9">Acts as a chaperone.</text>
</comment>
<dbReference type="Gene3D" id="3.30.420.40">
    <property type="match status" value="2"/>
</dbReference>